<dbReference type="InterPro" id="IPR018770">
    <property type="entry name" value="ChloroindolylP_hydrolase"/>
</dbReference>
<evidence type="ECO:0000256" key="1">
    <source>
        <dbReference type="SAM" id="Phobius"/>
    </source>
</evidence>
<keyword evidence="1" id="KW-0812">Transmembrane</keyword>
<evidence type="ECO:0000313" key="3">
    <source>
        <dbReference type="Proteomes" id="UP000093482"/>
    </source>
</evidence>
<accession>A0A1C0YUI4</accession>
<evidence type="ECO:0008006" key="4">
    <source>
        <dbReference type="Google" id="ProtNLM"/>
    </source>
</evidence>
<dbReference type="RefSeq" id="WP_066464231.1">
    <property type="nucleotide sequence ID" value="NZ_MATO01000034.1"/>
</dbReference>
<dbReference type="Pfam" id="PF10112">
    <property type="entry name" value="Halogen_Hydrol"/>
    <property type="match status" value="1"/>
</dbReference>
<dbReference type="EMBL" id="MATO01000034">
    <property type="protein sequence ID" value="OCS90809.1"/>
    <property type="molecule type" value="Genomic_DNA"/>
</dbReference>
<proteinExistence type="predicted"/>
<dbReference type="Proteomes" id="UP000093482">
    <property type="component" value="Unassembled WGS sequence"/>
</dbReference>
<sequence length="212" mass="24684">MLHAGHFVMRHLSSFIVSFVTLTASTLFFEPHPLSVVAATAITYFSTASITKFIQKKKLLQQFQLSKTEYKHIHEQLQLAQNRLNTLQKQFLRIRSVASFKHINELSRTSKRIINMVKKDPRRFYNAEQFFYAHLESAVTLIEKYSMLNTQPLKDPEIKMALQETTHTLDTVQQLIDNDLKQVLSSDIEHLKLEIDFAKLSANEQKKTFDIE</sequence>
<keyword evidence="3" id="KW-1185">Reference proteome</keyword>
<keyword evidence="1" id="KW-0472">Membrane</keyword>
<protein>
    <recommendedName>
        <fullName evidence="4">Protein xpaC</fullName>
    </recommendedName>
</protein>
<feature type="transmembrane region" description="Helical" evidence="1">
    <location>
        <begin position="12"/>
        <end position="29"/>
    </location>
</feature>
<comment type="caution">
    <text evidence="2">The sequence shown here is derived from an EMBL/GenBank/DDBJ whole genome shotgun (WGS) entry which is preliminary data.</text>
</comment>
<feature type="transmembrane region" description="Helical" evidence="1">
    <location>
        <begin position="35"/>
        <end position="54"/>
    </location>
</feature>
<gene>
    <name evidence="2" type="ORF">A6K76_01805</name>
</gene>
<evidence type="ECO:0000313" key="2">
    <source>
        <dbReference type="EMBL" id="OCS90809.1"/>
    </source>
</evidence>
<organism evidence="2 3">
    <name type="scientific">Caryophanon latum</name>
    <dbReference type="NCBI Taxonomy" id="33977"/>
    <lineage>
        <taxon>Bacteria</taxon>
        <taxon>Bacillati</taxon>
        <taxon>Bacillota</taxon>
        <taxon>Bacilli</taxon>
        <taxon>Bacillales</taxon>
        <taxon>Caryophanaceae</taxon>
        <taxon>Caryophanon</taxon>
    </lineage>
</organism>
<name>A0A1C0YUI4_9BACL</name>
<reference evidence="2 3" key="1">
    <citation type="submission" date="2016-07" db="EMBL/GenBank/DDBJ databases">
        <title>Caryophanon latum genome sequencing.</title>
        <authorList>
            <person name="Verma A."/>
            <person name="Pal Y."/>
            <person name="Krishnamurthi S."/>
        </authorList>
    </citation>
    <scope>NUCLEOTIDE SEQUENCE [LARGE SCALE GENOMIC DNA]</scope>
    <source>
        <strain evidence="2 3">DSM 14151</strain>
    </source>
</reference>
<keyword evidence="1" id="KW-1133">Transmembrane helix</keyword>
<dbReference type="AlphaFoldDB" id="A0A1C0YUI4"/>